<feature type="transmembrane region" description="Helical" evidence="10">
    <location>
        <begin position="315"/>
        <end position="336"/>
    </location>
</feature>
<feature type="compositionally biased region" description="Pro residues" evidence="9">
    <location>
        <begin position="346"/>
        <end position="356"/>
    </location>
</feature>
<proteinExistence type="predicted"/>
<feature type="transmembrane region" description="Helical" evidence="10">
    <location>
        <begin position="141"/>
        <end position="164"/>
    </location>
</feature>
<reference evidence="11 12" key="1">
    <citation type="submission" date="2018-09" db="EMBL/GenBank/DDBJ databases">
        <title>Genome sequencing of Nocardioides immobilis CCTCC AB 2017083 for comparison to Nocardioides silvaticus.</title>
        <authorList>
            <person name="Li C."/>
            <person name="Wang G."/>
        </authorList>
    </citation>
    <scope>NUCLEOTIDE SEQUENCE [LARGE SCALE GENOMIC DNA]</scope>
    <source>
        <strain evidence="11 12">CCTCC AB 2017083</strain>
    </source>
</reference>
<keyword evidence="12" id="KW-1185">Reference proteome</keyword>
<feature type="transmembrane region" description="Helical" evidence="10">
    <location>
        <begin position="23"/>
        <end position="45"/>
    </location>
</feature>
<evidence type="ECO:0000256" key="3">
    <source>
        <dbReference type="ARBA" id="ARBA00022475"/>
    </source>
</evidence>
<keyword evidence="5 10" id="KW-0812">Transmembrane</keyword>
<dbReference type="CDD" id="cd06579">
    <property type="entry name" value="TM_PBP1_transp_AraH_like"/>
    <property type="match status" value="1"/>
</dbReference>
<feature type="region of interest" description="Disordered" evidence="9">
    <location>
        <begin position="344"/>
        <end position="365"/>
    </location>
</feature>
<evidence type="ECO:0000256" key="1">
    <source>
        <dbReference type="ARBA" id="ARBA00004651"/>
    </source>
</evidence>
<sequence length="365" mass="37978">MTSLLAPEHREPTRSYPSYSRPLVLRLLATREFAVVALLVGVFLYATANVEFFDGPLTLYFLFRDLAPVLLIALPMTLIIVTGEIDLSVASVMGLSAVVMALLHFEAGWSIPAAAAVAVVVGTICGAVNGFLVAYVGLPSLAVTIGTLALFRGIAVGLTGTTQYTGFPQEWRDLALDRISEGSRFPLVLVPITVLAVLFLVLLHFTTFGRGVFEIGLNDEAARFTGVDVERTKFVLFVFAGAVAAMAGIYFALVYNSARGNTGEGTELKVIAAVLLGGVSIFGGRGALPGVIAGALLIGVLSSALRLESVEDNQINIIIGGLLILSVISGSVLGALRGRLRLPGRAAPPPPGPPGGPGTEAPPGA</sequence>
<dbReference type="PANTHER" id="PTHR32196:SF71">
    <property type="entry name" value="AUTOINDUCER 2 IMPORT SYSTEM PERMEASE PROTEIN LSRD"/>
    <property type="match status" value="1"/>
</dbReference>
<dbReference type="AlphaFoldDB" id="A0A417XZ63"/>
<dbReference type="Proteomes" id="UP000283644">
    <property type="component" value="Unassembled WGS sequence"/>
</dbReference>
<evidence type="ECO:0000313" key="12">
    <source>
        <dbReference type="Proteomes" id="UP000283644"/>
    </source>
</evidence>
<keyword evidence="4" id="KW-0997">Cell inner membrane</keyword>
<dbReference type="EMBL" id="QXGH01000022">
    <property type="protein sequence ID" value="RHW25659.1"/>
    <property type="molecule type" value="Genomic_DNA"/>
</dbReference>
<comment type="caution">
    <text evidence="11">The sequence shown here is derived from an EMBL/GenBank/DDBJ whole genome shotgun (WGS) entry which is preliminary data.</text>
</comment>
<dbReference type="RefSeq" id="WP_118926626.1">
    <property type="nucleotide sequence ID" value="NZ_QXGH01000022.1"/>
</dbReference>
<evidence type="ECO:0000256" key="6">
    <source>
        <dbReference type="ARBA" id="ARBA00022989"/>
    </source>
</evidence>
<feature type="transmembrane region" description="Helical" evidence="10">
    <location>
        <begin position="234"/>
        <end position="258"/>
    </location>
</feature>
<feature type="transmembrane region" description="Helical" evidence="10">
    <location>
        <begin position="270"/>
        <end position="303"/>
    </location>
</feature>
<evidence type="ECO:0000256" key="8">
    <source>
        <dbReference type="ARBA" id="ARBA00039381"/>
    </source>
</evidence>
<evidence type="ECO:0000256" key="4">
    <source>
        <dbReference type="ARBA" id="ARBA00022519"/>
    </source>
</evidence>
<feature type="transmembrane region" description="Helical" evidence="10">
    <location>
        <begin position="57"/>
        <end position="81"/>
    </location>
</feature>
<keyword evidence="6 10" id="KW-1133">Transmembrane helix</keyword>
<evidence type="ECO:0000256" key="10">
    <source>
        <dbReference type="SAM" id="Phobius"/>
    </source>
</evidence>
<dbReference type="Pfam" id="PF02653">
    <property type="entry name" value="BPD_transp_2"/>
    <property type="match status" value="1"/>
</dbReference>
<feature type="transmembrane region" description="Helical" evidence="10">
    <location>
        <begin position="87"/>
        <end position="105"/>
    </location>
</feature>
<keyword evidence="3" id="KW-1003">Cell membrane</keyword>
<dbReference type="GO" id="GO:0022857">
    <property type="term" value="F:transmembrane transporter activity"/>
    <property type="evidence" value="ECO:0007669"/>
    <property type="project" value="InterPro"/>
</dbReference>
<feature type="transmembrane region" description="Helical" evidence="10">
    <location>
        <begin position="185"/>
        <end position="205"/>
    </location>
</feature>
<protein>
    <recommendedName>
        <fullName evidence="8">Autoinducer 2 import system permease protein LsrD</fullName>
    </recommendedName>
</protein>
<name>A0A417XZ63_9ACTN</name>
<keyword evidence="7 10" id="KW-0472">Membrane</keyword>
<evidence type="ECO:0000256" key="2">
    <source>
        <dbReference type="ARBA" id="ARBA00022448"/>
    </source>
</evidence>
<evidence type="ECO:0000256" key="5">
    <source>
        <dbReference type="ARBA" id="ARBA00022692"/>
    </source>
</evidence>
<gene>
    <name evidence="11" type="ORF">D0Z08_17935</name>
</gene>
<keyword evidence="2" id="KW-0813">Transport</keyword>
<dbReference type="OrthoDB" id="7947581at2"/>
<feature type="transmembrane region" description="Helical" evidence="10">
    <location>
        <begin position="112"/>
        <end position="135"/>
    </location>
</feature>
<accession>A0A417XZ63</accession>
<organism evidence="11 12">
    <name type="scientific">Nocardioides immobilis</name>
    <dbReference type="NCBI Taxonomy" id="2049295"/>
    <lineage>
        <taxon>Bacteria</taxon>
        <taxon>Bacillati</taxon>
        <taxon>Actinomycetota</taxon>
        <taxon>Actinomycetes</taxon>
        <taxon>Propionibacteriales</taxon>
        <taxon>Nocardioidaceae</taxon>
        <taxon>Nocardioides</taxon>
    </lineage>
</organism>
<evidence type="ECO:0000256" key="9">
    <source>
        <dbReference type="SAM" id="MobiDB-lite"/>
    </source>
</evidence>
<dbReference type="GO" id="GO:0005886">
    <property type="term" value="C:plasma membrane"/>
    <property type="evidence" value="ECO:0007669"/>
    <property type="project" value="UniProtKB-SubCell"/>
</dbReference>
<evidence type="ECO:0000313" key="11">
    <source>
        <dbReference type="EMBL" id="RHW25659.1"/>
    </source>
</evidence>
<comment type="subcellular location">
    <subcellularLocation>
        <location evidence="1">Cell membrane</location>
        <topology evidence="1">Multi-pass membrane protein</topology>
    </subcellularLocation>
</comment>
<dbReference type="PANTHER" id="PTHR32196">
    <property type="entry name" value="ABC TRANSPORTER PERMEASE PROTEIN YPHD-RELATED-RELATED"/>
    <property type="match status" value="1"/>
</dbReference>
<evidence type="ECO:0000256" key="7">
    <source>
        <dbReference type="ARBA" id="ARBA00023136"/>
    </source>
</evidence>
<dbReference type="InterPro" id="IPR001851">
    <property type="entry name" value="ABC_transp_permease"/>
</dbReference>